<evidence type="ECO:0000313" key="1">
    <source>
        <dbReference type="Proteomes" id="UP000887579"/>
    </source>
</evidence>
<reference evidence="2" key="1">
    <citation type="submission" date="2022-11" db="UniProtKB">
        <authorList>
            <consortium name="WormBaseParasite"/>
        </authorList>
    </citation>
    <scope>IDENTIFICATION</scope>
</reference>
<accession>A0AC34FXV3</accession>
<protein>
    <submittedName>
        <fullName evidence="2">GATA-type domain-containing protein</fullName>
    </submittedName>
</protein>
<evidence type="ECO:0000313" key="2">
    <source>
        <dbReference type="WBParaSite" id="ES5_v2.g22309.t1"/>
    </source>
</evidence>
<sequence>MDCAIPLVTKYWEIDYGILKSIPNSGFIEKIYSDHDGVFIFYCKCGKNESFEWGLRNLTETFDYTITFCGLYQTNVVYLNKSVSLSCDELFNWSKMRYFVDQKFKIAYNFYLYEKLESSNIQKMRDFVHSFYYPSIKEDVPNAIKNQTIVYEEPVTGNGSASILPAINYYSTLPKTPKKPTIPLPFQCDIVFYVDALNPSPPPNISKNDVITTKDMVKTFIFPDGTTATICRMEFFMEESIQRYQFDADALKLYQTFKSIEDHQICTVCPLFNRVTECNIWQMNSHGYYLCSTCCLGLQRSKSPHNCHVPYETSKNRFRKRAAKGLCSHCSFYYRPSMKLSYIDMMKRQPRHRIEHINYSAAEFFEILMFGNARPQFDDWNLEKQMISESPTKEIQKDTVDDSEMEHVDIVTIKDTVTLSTSIEKLELTDDDKKLLSNVETEEISDFEELKEWEFAKNSSSDSSCKSIVL</sequence>
<proteinExistence type="predicted"/>
<organism evidence="1 2">
    <name type="scientific">Panagrolaimus sp. ES5</name>
    <dbReference type="NCBI Taxonomy" id="591445"/>
    <lineage>
        <taxon>Eukaryota</taxon>
        <taxon>Metazoa</taxon>
        <taxon>Ecdysozoa</taxon>
        <taxon>Nematoda</taxon>
        <taxon>Chromadorea</taxon>
        <taxon>Rhabditida</taxon>
        <taxon>Tylenchina</taxon>
        <taxon>Panagrolaimomorpha</taxon>
        <taxon>Panagrolaimoidea</taxon>
        <taxon>Panagrolaimidae</taxon>
        <taxon>Panagrolaimus</taxon>
    </lineage>
</organism>
<name>A0AC34FXV3_9BILA</name>
<dbReference type="Proteomes" id="UP000887579">
    <property type="component" value="Unplaced"/>
</dbReference>
<dbReference type="WBParaSite" id="ES5_v2.g22309.t1">
    <property type="protein sequence ID" value="ES5_v2.g22309.t1"/>
    <property type="gene ID" value="ES5_v2.g22309"/>
</dbReference>